<proteinExistence type="predicted"/>
<evidence type="ECO:0000313" key="3">
    <source>
        <dbReference type="Proteomes" id="UP001140206"/>
    </source>
</evidence>
<dbReference type="PANTHER" id="PTHR31414">
    <property type="entry name" value="TRANSMEMBRANE PROTEIN DDB_G0292058"/>
    <property type="match status" value="1"/>
</dbReference>
<dbReference type="Proteomes" id="UP001140206">
    <property type="component" value="Chromosome 5"/>
</dbReference>
<evidence type="ECO:0000256" key="1">
    <source>
        <dbReference type="SAM" id="Phobius"/>
    </source>
</evidence>
<dbReference type="GO" id="GO:0009506">
    <property type="term" value="C:plasmodesma"/>
    <property type="evidence" value="ECO:0007669"/>
    <property type="project" value="TreeGrafter"/>
</dbReference>
<sequence length="225" mass="25705">MEEWVQHPYDHTALDDILPCVDPAMTAEVMNQSKNVTYQIINIMNGMIANVSNRDFPPQAVPLYYNQSGPLVPVLCNPYLPDLSPRPCLTEELHFDNAVQVWKGYICETTSTSGSEICTTIGRLTPTFYYQMTSAVNVTYALYRYGPYLSDLADCTFVRQTFKFISDTSCPGLGQYSNQVYAGLLVVSIAVMLSLIFWVVYARERRHRKYGKVFVRLEKPFYQKN</sequence>
<dbReference type="EMBL" id="JAMFTS010000005">
    <property type="protein sequence ID" value="KAJ4748079.1"/>
    <property type="molecule type" value="Genomic_DNA"/>
</dbReference>
<keyword evidence="2" id="KW-0261">Viral envelope protein</keyword>
<evidence type="ECO:0000313" key="2">
    <source>
        <dbReference type="EMBL" id="KAJ4748079.1"/>
    </source>
</evidence>
<dbReference type="GO" id="GO:0005886">
    <property type="term" value="C:plasma membrane"/>
    <property type="evidence" value="ECO:0007669"/>
    <property type="project" value="TreeGrafter"/>
</dbReference>
<feature type="transmembrane region" description="Helical" evidence="1">
    <location>
        <begin position="180"/>
        <end position="202"/>
    </location>
</feature>
<dbReference type="AlphaFoldDB" id="A0AAV8BY41"/>
<reference evidence="2" key="1">
    <citation type="submission" date="2022-08" db="EMBL/GenBank/DDBJ databases">
        <authorList>
            <person name="Marques A."/>
        </authorList>
    </citation>
    <scope>NUCLEOTIDE SEQUENCE</scope>
    <source>
        <strain evidence="2">RhyPub2mFocal</strain>
        <tissue evidence="2">Leaves</tissue>
    </source>
</reference>
<protein>
    <submittedName>
        <fullName evidence="2">Envelope glycoprotein B</fullName>
    </submittedName>
</protein>
<keyword evidence="1" id="KW-0812">Transmembrane</keyword>
<name>A0AAV8BY41_9POAL</name>
<keyword evidence="1" id="KW-0472">Membrane</keyword>
<organism evidence="2 3">
    <name type="scientific">Rhynchospora pubera</name>
    <dbReference type="NCBI Taxonomy" id="906938"/>
    <lineage>
        <taxon>Eukaryota</taxon>
        <taxon>Viridiplantae</taxon>
        <taxon>Streptophyta</taxon>
        <taxon>Embryophyta</taxon>
        <taxon>Tracheophyta</taxon>
        <taxon>Spermatophyta</taxon>
        <taxon>Magnoliopsida</taxon>
        <taxon>Liliopsida</taxon>
        <taxon>Poales</taxon>
        <taxon>Cyperaceae</taxon>
        <taxon>Cyperoideae</taxon>
        <taxon>Rhynchosporeae</taxon>
        <taxon>Rhynchospora</taxon>
    </lineage>
</organism>
<accession>A0AAV8BY41</accession>
<comment type="caution">
    <text evidence="2">The sequence shown here is derived from an EMBL/GenBank/DDBJ whole genome shotgun (WGS) entry which is preliminary data.</text>
</comment>
<dbReference type="InterPro" id="IPR040283">
    <property type="entry name" value="DDB_G0292058-like"/>
</dbReference>
<gene>
    <name evidence="2" type="ORF">LUZ62_082484</name>
</gene>
<dbReference type="PANTHER" id="PTHR31414:SF15">
    <property type="entry name" value="PLASMA MEMBRANE FUSION PROTEIN"/>
    <property type="match status" value="1"/>
</dbReference>
<keyword evidence="2" id="KW-0946">Virion</keyword>
<keyword evidence="1" id="KW-1133">Transmembrane helix</keyword>
<keyword evidence="3" id="KW-1185">Reference proteome</keyword>